<sequence length="240" mass="27100">MRSKYGMLDDGARFHVITHLILEIVNFGKFMLATSILGRDDPVEVCGSSKEAGFILGLIQRDRVLAAAVDEAKSVKSVNVDRLKQLQDLRVKLDEHSLAFVHLSIPSVLITPKRKLAGHLAIVQNVLHFAGEFIVEAARPRIGRYVSVCQLIDTWTARYRVVPRKSAVGGRFQPLAVDRRQSIEGERIRRRRRGRKIPLPLFPLAVRCSWAKNRLVIRPLLAMLRRRAIPSPHAGKKNEV</sequence>
<protein>
    <submittedName>
        <fullName evidence="1">Uncharacterized protein</fullName>
    </submittedName>
</protein>
<evidence type="ECO:0000313" key="2">
    <source>
        <dbReference type="Proteomes" id="UP000287651"/>
    </source>
</evidence>
<comment type="caution">
    <text evidence="1">The sequence shown here is derived from an EMBL/GenBank/DDBJ whole genome shotgun (WGS) entry which is preliminary data.</text>
</comment>
<accession>A0A426YVD7</accession>
<gene>
    <name evidence="1" type="ORF">B296_00048261</name>
</gene>
<name>A0A426YVD7_ENSVE</name>
<dbReference type="Proteomes" id="UP000287651">
    <property type="component" value="Unassembled WGS sequence"/>
</dbReference>
<organism evidence="1 2">
    <name type="scientific">Ensete ventricosum</name>
    <name type="common">Abyssinian banana</name>
    <name type="synonym">Musa ensete</name>
    <dbReference type="NCBI Taxonomy" id="4639"/>
    <lineage>
        <taxon>Eukaryota</taxon>
        <taxon>Viridiplantae</taxon>
        <taxon>Streptophyta</taxon>
        <taxon>Embryophyta</taxon>
        <taxon>Tracheophyta</taxon>
        <taxon>Spermatophyta</taxon>
        <taxon>Magnoliopsida</taxon>
        <taxon>Liliopsida</taxon>
        <taxon>Zingiberales</taxon>
        <taxon>Musaceae</taxon>
        <taxon>Ensete</taxon>
    </lineage>
</organism>
<evidence type="ECO:0000313" key="1">
    <source>
        <dbReference type="EMBL" id="RRT55692.1"/>
    </source>
</evidence>
<feature type="non-terminal residue" evidence="1">
    <location>
        <position position="240"/>
    </location>
</feature>
<dbReference type="EMBL" id="AMZH03009967">
    <property type="protein sequence ID" value="RRT55692.1"/>
    <property type="molecule type" value="Genomic_DNA"/>
</dbReference>
<reference evidence="1 2" key="1">
    <citation type="journal article" date="2014" name="Agronomy (Basel)">
        <title>A Draft Genome Sequence for Ensete ventricosum, the Drought-Tolerant Tree Against Hunger.</title>
        <authorList>
            <person name="Harrison J."/>
            <person name="Moore K.A."/>
            <person name="Paszkiewicz K."/>
            <person name="Jones T."/>
            <person name="Grant M."/>
            <person name="Ambacheew D."/>
            <person name="Muzemil S."/>
            <person name="Studholme D.J."/>
        </authorList>
    </citation>
    <scope>NUCLEOTIDE SEQUENCE [LARGE SCALE GENOMIC DNA]</scope>
</reference>
<proteinExistence type="predicted"/>
<dbReference type="AlphaFoldDB" id="A0A426YVD7"/>